<protein>
    <submittedName>
        <fullName evidence="2">Uncharacterized protein</fullName>
    </submittedName>
</protein>
<feature type="compositionally biased region" description="Gly residues" evidence="1">
    <location>
        <begin position="56"/>
        <end position="65"/>
    </location>
</feature>
<evidence type="ECO:0000313" key="3">
    <source>
        <dbReference type="Proteomes" id="UP000308197"/>
    </source>
</evidence>
<evidence type="ECO:0000313" key="2">
    <source>
        <dbReference type="EMBL" id="TFK81127.1"/>
    </source>
</evidence>
<dbReference type="AlphaFoldDB" id="A0A5C3NX58"/>
<feature type="compositionally biased region" description="Acidic residues" evidence="1">
    <location>
        <begin position="88"/>
        <end position="100"/>
    </location>
</feature>
<sequence>MTRPRRARISGQWPGAVAVTNNGTTAQAKKPGGSSTKQAGQHQASDPSTQAREKTAGGGSRSQGGGRHKDHNENIPPNNKRRKVVLSDSDDNDDNDDEDTVPSSDTLKSSDVIPPKKTKDPRTRGSAVPQQQEVVPQDMPEDVPWLISHAEFLNINDEDAERKSHGVYEFYDSCTNSYRTCGPFVNLEVAYFRGAQIRADEAYIPCVGGNQLDEDTYHWHIHAILSGLLAPELPDAEKEFGKYPDAAVKILQYIDAAGARGRSNDMGRLRDRILSYAVIRQGAK</sequence>
<dbReference type="InParanoid" id="A0A5C3NX58"/>
<name>A0A5C3NX58_9APHY</name>
<proteinExistence type="predicted"/>
<dbReference type="Proteomes" id="UP000308197">
    <property type="component" value="Unassembled WGS sequence"/>
</dbReference>
<gene>
    <name evidence="2" type="ORF">K466DRAFT_604757</name>
</gene>
<dbReference type="EMBL" id="ML211651">
    <property type="protein sequence ID" value="TFK81127.1"/>
    <property type="molecule type" value="Genomic_DNA"/>
</dbReference>
<accession>A0A5C3NX58</accession>
<reference evidence="2 3" key="1">
    <citation type="journal article" date="2019" name="Nat. Ecol. Evol.">
        <title>Megaphylogeny resolves global patterns of mushroom evolution.</title>
        <authorList>
            <person name="Varga T."/>
            <person name="Krizsan K."/>
            <person name="Foldi C."/>
            <person name="Dima B."/>
            <person name="Sanchez-Garcia M."/>
            <person name="Sanchez-Ramirez S."/>
            <person name="Szollosi G.J."/>
            <person name="Szarkandi J.G."/>
            <person name="Papp V."/>
            <person name="Albert L."/>
            <person name="Andreopoulos W."/>
            <person name="Angelini C."/>
            <person name="Antonin V."/>
            <person name="Barry K.W."/>
            <person name="Bougher N.L."/>
            <person name="Buchanan P."/>
            <person name="Buyck B."/>
            <person name="Bense V."/>
            <person name="Catcheside P."/>
            <person name="Chovatia M."/>
            <person name="Cooper J."/>
            <person name="Damon W."/>
            <person name="Desjardin D."/>
            <person name="Finy P."/>
            <person name="Geml J."/>
            <person name="Haridas S."/>
            <person name="Hughes K."/>
            <person name="Justo A."/>
            <person name="Karasinski D."/>
            <person name="Kautmanova I."/>
            <person name="Kiss B."/>
            <person name="Kocsube S."/>
            <person name="Kotiranta H."/>
            <person name="LaButti K.M."/>
            <person name="Lechner B.E."/>
            <person name="Liimatainen K."/>
            <person name="Lipzen A."/>
            <person name="Lukacs Z."/>
            <person name="Mihaltcheva S."/>
            <person name="Morgado L.N."/>
            <person name="Niskanen T."/>
            <person name="Noordeloos M.E."/>
            <person name="Ohm R.A."/>
            <person name="Ortiz-Santana B."/>
            <person name="Ovrebo C."/>
            <person name="Racz N."/>
            <person name="Riley R."/>
            <person name="Savchenko A."/>
            <person name="Shiryaev A."/>
            <person name="Soop K."/>
            <person name="Spirin V."/>
            <person name="Szebenyi C."/>
            <person name="Tomsovsky M."/>
            <person name="Tulloss R.E."/>
            <person name="Uehling J."/>
            <person name="Grigoriev I.V."/>
            <person name="Vagvolgyi C."/>
            <person name="Papp T."/>
            <person name="Martin F.M."/>
            <person name="Miettinen O."/>
            <person name="Hibbett D.S."/>
            <person name="Nagy L.G."/>
        </authorList>
    </citation>
    <scope>NUCLEOTIDE SEQUENCE [LARGE SCALE GENOMIC DNA]</scope>
    <source>
        <strain evidence="2 3">HHB13444</strain>
    </source>
</reference>
<evidence type="ECO:0000256" key="1">
    <source>
        <dbReference type="SAM" id="MobiDB-lite"/>
    </source>
</evidence>
<keyword evidence="3" id="KW-1185">Reference proteome</keyword>
<feature type="region of interest" description="Disordered" evidence="1">
    <location>
        <begin position="1"/>
        <end position="136"/>
    </location>
</feature>
<feature type="compositionally biased region" description="Polar residues" evidence="1">
    <location>
        <begin position="19"/>
        <end position="50"/>
    </location>
</feature>
<organism evidence="2 3">
    <name type="scientific">Polyporus arcularius HHB13444</name>
    <dbReference type="NCBI Taxonomy" id="1314778"/>
    <lineage>
        <taxon>Eukaryota</taxon>
        <taxon>Fungi</taxon>
        <taxon>Dikarya</taxon>
        <taxon>Basidiomycota</taxon>
        <taxon>Agaricomycotina</taxon>
        <taxon>Agaricomycetes</taxon>
        <taxon>Polyporales</taxon>
        <taxon>Polyporaceae</taxon>
        <taxon>Polyporus</taxon>
    </lineage>
</organism>